<evidence type="ECO:0000313" key="7">
    <source>
        <dbReference type="EMBL" id="KXZ48064.1"/>
    </source>
</evidence>
<keyword evidence="4" id="KW-0735">Signal-anchor</keyword>
<evidence type="ECO:0000256" key="4">
    <source>
        <dbReference type="ARBA" id="ARBA00022968"/>
    </source>
</evidence>
<gene>
    <name evidence="7" type="ORF">GPECTOR_30g159</name>
</gene>
<comment type="caution">
    <text evidence="7">The sequence shown here is derived from an EMBL/GenBank/DDBJ whole genome shotgun (WGS) entry which is preliminary data.</text>
</comment>
<evidence type="ECO:0000256" key="6">
    <source>
        <dbReference type="ARBA" id="ARBA00023136"/>
    </source>
</evidence>
<keyword evidence="6" id="KW-0472">Membrane</keyword>
<dbReference type="Proteomes" id="UP000075714">
    <property type="component" value="Unassembled WGS sequence"/>
</dbReference>
<evidence type="ECO:0000256" key="2">
    <source>
        <dbReference type="ARBA" id="ARBA00006462"/>
    </source>
</evidence>
<dbReference type="OrthoDB" id="421979at2759"/>
<evidence type="ECO:0000256" key="1">
    <source>
        <dbReference type="ARBA" id="ARBA00004606"/>
    </source>
</evidence>
<name>A0A150GE01_GONPE</name>
<keyword evidence="8" id="KW-1185">Reference proteome</keyword>
<dbReference type="EMBL" id="LSYV01000031">
    <property type="protein sequence ID" value="KXZ48064.1"/>
    <property type="molecule type" value="Genomic_DNA"/>
</dbReference>
<keyword evidence="3" id="KW-0812">Transmembrane</keyword>
<dbReference type="PANTHER" id="PTHR23033">
    <property type="entry name" value="BETA1,3-GALACTOSYLTRANSFERASE"/>
    <property type="match status" value="1"/>
</dbReference>
<accession>A0A150GE01</accession>
<evidence type="ECO:0008006" key="9">
    <source>
        <dbReference type="Google" id="ProtNLM"/>
    </source>
</evidence>
<evidence type="ECO:0000256" key="5">
    <source>
        <dbReference type="ARBA" id="ARBA00022989"/>
    </source>
</evidence>
<comment type="subcellular location">
    <subcellularLocation>
        <location evidence="1">Membrane</location>
        <topology evidence="1">Single-pass type II membrane protein</topology>
    </subcellularLocation>
</comment>
<reference evidence="8" key="1">
    <citation type="journal article" date="2016" name="Nat. Commun.">
        <title>The Gonium pectorale genome demonstrates co-option of cell cycle regulation during the evolution of multicellularity.</title>
        <authorList>
            <person name="Hanschen E.R."/>
            <person name="Marriage T.N."/>
            <person name="Ferris P.J."/>
            <person name="Hamaji T."/>
            <person name="Toyoda A."/>
            <person name="Fujiyama A."/>
            <person name="Neme R."/>
            <person name="Noguchi H."/>
            <person name="Minakuchi Y."/>
            <person name="Suzuki M."/>
            <person name="Kawai-Toyooka H."/>
            <person name="Smith D.R."/>
            <person name="Sparks H."/>
            <person name="Anderson J."/>
            <person name="Bakaric R."/>
            <person name="Luria V."/>
            <person name="Karger A."/>
            <person name="Kirschner M.W."/>
            <person name="Durand P.M."/>
            <person name="Michod R.E."/>
            <person name="Nozaki H."/>
            <person name="Olson B.J."/>
        </authorList>
    </citation>
    <scope>NUCLEOTIDE SEQUENCE [LARGE SCALE GENOMIC DNA]</scope>
    <source>
        <strain evidence="8">NIES-2863</strain>
    </source>
</reference>
<evidence type="ECO:0000313" key="8">
    <source>
        <dbReference type="Proteomes" id="UP000075714"/>
    </source>
</evidence>
<dbReference type="InterPro" id="IPR026050">
    <property type="entry name" value="C1GALT1/C1GALT1_chp1"/>
</dbReference>
<keyword evidence="5" id="KW-1133">Transmembrane helix</keyword>
<protein>
    <recommendedName>
        <fullName evidence="9">Hexosyltransferase</fullName>
    </recommendedName>
</protein>
<evidence type="ECO:0000256" key="3">
    <source>
        <dbReference type="ARBA" id="ARBA00022692"/>
    </source>
</evidence>
<dbReference type="AlphaFoldDB" id="A0A150GE01"/>
<dbReference type="Gene3D" id="3.90.550.50">
    <property type="match status" value="1"/>
</dbReference>
<organism evidence="7 8">
    <name type="scientific">Gonium pectorale</name>
    <name type="common">Green alga</name>
    <dbReference type="NCBI Taxonomy" id="33097"/>
    <lineage>
        <taxon>Eukaryota</taxon>
        <taxon>Viridiplantae</taxon>
        <taxon>Chlorophyta</taxon>
        <taxon>core chlorophytes</taxon>
        <taxon>Chlorophyceae</taxon>
        <taxon>CS clade</taxon>
        <taxon>Chlamydomonadales</taxon>
        <taxon>Volvocaceae</taxon>
        <taxon>Gonium</taxon>
    </lineage>
</organism>
<proteinExistence type="inferred from homology"/>
<sequence length="294" mass="32734">MYTLRSWGAQHDESYTMLPDFPGYPVTIRAALTLLFALSDVGADKFKWMLYGDDDTVWVVPAVLKLLNEAGLNHDDPHMINDYHTECWKLHQPNGCVESKVGADPRCLPCPTGQSFCPCKIPPGCTQLDNWAVQNCSVQARILPYGGAGIIYSVGMLRLLAQDPQFYPSLVLRDVVPNEPWGDRVVADAPRIKGYGFTDITKHKDPSADTYRMFGAISLINDPRSPADFLVAVTEAAKHQPHNMRVALSIHVRTAVAIAGKHDVVQDFLPVYRQIVHTMYSFHHNDTQAHAKAP</sequence>
<dbReference type="GO" id="GO:0016020">
    <property type="term" value="C:membrane"/>
    <property type="evidence" value="ECO:0007669"/>
    <property type="project" value="UniProtKB-SubCell"/>
</dbReference>
<dbReference type="PANTHER" id="PTHR23033:SF50">
    <property type="entry name" value="HEXOSYLTRANSFERASE"/>
    <property type="match status" value="1"/>
</dbReference>
<comment type="similarity">
    <text evidence="2">Belongs to the glycosyltransferase 31 family. Beta3-Gal-T subfamily.</text>
</comment>